<dbReference type="Pfam" id="PF00033">
    <property type="entry name" value="Cytochrome_B"/>
    <property type="match status" value="1"/>
</dbReference>
<dbReference type="Proteomes" id="UP000017127">
    <property type="component" value="Unassembled WGS sequence"/>
</dbReference>
<dbReference type="GO" id="GO:0022904">
    <property type="term" value="P:respiratory electron transport chain"/>
    <property type="evidence" value="ECO:0007669"/>
    <property type="project" value="InterPro"/>
</dbReference>
<dbReference type="GO" id="GO:0016491">
    <property type="term" value="F:oxidoreductase activity"/>
    <property type="evidence" value="ECO:0007669"/>
    <property type="project" value="InterPro"/>
</dbReference>
<dbReference type="AlphaFoldDB" id="U7QQD6"/>
<dbReference type="PATRIC" id="fig|1348334.3.peg.769"/>
<feature type="transmembrane region" description="Helical" evidence="3">
    <location>
        <begin position="69"/>
        <end position="88"/>
    </location>
</feature>
<dbReference type="GO" id="GO:0015979">
    <property type="term" value="P:photosynthesis"/>
    <property type="evidence" value="ECO:0007669"/>
    <property type="project" value="UniProtKB-KW"/>
</dbReference>
<proteinExistence type="predicted"/>
<dbReference type="GO" id="GO:0009055">
    <property type="term" value="F:electron transfer activity"/>
    <property type="evidence" value="ECO:0007669"/>
    <property type="project" value="InterPro"/>
</dbReference>
<dbReference type="SUPFAM" id="SSF81342">
    <property type="entry name" value="Transmembrane di-heme cytochromes"/>
    <property type="match status" value="1"/>
</dbReference>
<dbReference type="GO" id="GO:0016020">
    <property type="term" value="C:membrane"/>
    <property type="evidence" value="ECO:0007669"/>
    <property type="project" value="InterPro"/>
</dbReference>
<evidence type="ECO:0000256" key="1">
    <source>
        <dbReference type="ARBA" id="ARBA00022531"/>
    </source>
</evidence>
<evidence type="ECO:0000256" key="3">
    <source>
        <dbReference type="SAM" id="Phobius"/>
    </source>
</evidence>
<accession>U7QQD6</accession>
<evidence type="ECO:0000313" key="6">
    <source>
        <dbReference type="Proteomes" id="UP000017127"/>
    </source>
</evidence>
<feature type="domain" description="Cytochrome b/b6 N-terminal region profile" evidence="4">
    <location>
        <begin position="1"/>
        <end position="196"/>
    </location>
</feature>
<dbReference type="InterPro" id="IPR005797">
    <property type="entry name" value="Cyt_b/b6_N"/>
</dbReference>
<organism evidence="5 6">
    <name type="scientific">Lyngbya aestuarii BL J</name>
    <dbReference type="NCBI Taxonomy" id="1348334"/>
    <lineage>
        <taxon>Bacteria</taxon>
        <taxon>Bacillati</taxon>
        <taxon>Cyanobacteriota</taxon>
        <taxon>Cyanophyceae</taxon>
        <taxon>Oscillatoriophycideae</taxon>
        <taxon>Oscillatoriales</taxon>
        <taxon>Microcoleaceae</taxon>
        <taxon>Lyngbya</taxon>
    </lineage>
</organism>
<dbReference type="PANTHER" id="PTHR19271">
    <property type="entry name" value="CYTOCHROME B"/>
    <property type="match status" value="1"/>
</dbReference>
<evidence type="ECO:0000256" key="2">
    <source>
        <dbReference type="ARBA" id="ARBA00023078"/>
    </source>
</evidence>
<reference evidence="5 6" key="1">
    <citation type="journal article" date="2013" name="Front. Microbiol.">
        <title>Comparative genomic analyses of the cyanobacterium, Lyngbya aestuarii BL J, a powerful hydrogen producer.</title>
        <authorList>
            <person name="Kothari A."/>
            <person name="Vaughn M."/>
            <person name="Garcia-Pichel F."/>
        </authorList>
    </citation>
    <scope>NUCLEOTIDE SEQUENCE [LARGE SCALE GENOMIC DNA]</scope>
    <source>
        <strain evidence="5 6">BL J</strain>
    </source>
</reference>
<evidence type="ECO:0000259" key="4">
    <source>
        <dbReference type="PROSITE" id="PS51002"/>
    </source>
</evidence>
<keyword evidence="6" id="KW-1185">Reference proteome</keyword>
<protein>
    <submittedName>
        <fullName evidence="5">Cytochrome b/b6/petB domain protein</fullName>
    </submittedName>
</protein>
<evidence type="ECO:0000313" key="5">
    <source>
        <dbReference type="EMBL" id="ERT09330.1"/>
    </source>
</evidence>
<name>U7QQD6_9CYAN</name>
<dbReference type="EMBL" id="AUZM01000004">
    <property type="protein sequence ID" value="ERT09330.1"/>
    <property type="molecule type" value="Genomic_DNA"/>
</dbReference>
<feature type="transmembrane region" description="Helical" evidence="3">
    <location>
        <begin position="167"/>
        <end position="189"/>
    </location>
</feature>
<dbReference type="OrthoDB" id="9804503at2"/>
<dbReference type="InterPro" id="IPR027387">
    <property type="entry name" value="Cytb/b6-like_sf"/>
</dbReference>
<dbReference type="PANTHER" id="PTHR19271:SF16">
    <property type="entry name" value="CYTOCHROME B"/>
    <property type="match status" value="1"/>
</dbReference>
<dbReference type="PROSITE" id="PS51002">
    <property type="entry name" value="CYTB_NTER"/>
    <property type="match status" value="1"/>
</dbReference>
<comment type="caution">
    <text evidence="5">The sequence shown here is derived from an EMBL/GenBank/DDBJ whole genome shotgun (WGS) entry which is preliminary data.</text>
</comment>
<dbReference type="RefSeq" id="WP_023064557.1">
    <property type="nucleotide sequence ID" value="NZ_AUZM01000004.1"/>
</dbReference>
<dbReference type="Gene3D" id="1.20.810.10">
    <property type="entry name" value="Cytochrome Bc1 Complex, Chain C"/>
    <property type="match status" value="1"/>
</dbReference>
<keyword evidence="1" id="KW-0602">Photosynthesis</keyword>
<feature type="transmembrane region" description="Helical" evidence="3">
    <location>
        <begin position="95"/>
        <end position="119"/>
    </location>
</feature>
<keyword evidence="3" id="KW-0472">Membrane</keyword>
<keyword evidence="3" id="KW-1133">Transmembrane helix</keyword>
<gene>
    <name evidence="5" type="ORF">M595_0784</name>
</gene>
<feature type="transmembrane region" description="Helical" evidence="3">
    <location>
        <begin position="16"/>
        <end position="37"/>
    </location>
</feature>
<keyword evidence="3" id="KW-0812">Transmembrane</keyword>
<sequence length="232" mass="25776">MQRINPLFVLRRTSTVVAVSILTLTLVSALTGLLIAINYQPIAGGAYQSLEQITQQVEFGWLVQGLHKYAGNFVIALGLVQLVLMFLGRQFRSSWLIAWISGIFLILASIGLDWTAMALSWTQEGFWRLKIELGTIEAIPFIGSTLREIVTGGGGINTSTLLRLYTLHSYILSLGAMGLAIAHLVGILFQDRQEQQTKEEQRKRLVEDSLNRLIKEKDRSDAATQKESASQT</sequence>
<keyword evidence="2" id="KW-0793">Thylakoid</keyword>
<dbReference type="InterPro" id="IPR016174">
    <property type="entry name" value="Di-haem_cyt_TM"/>
</dbReference>